<name>A0A2G1UNJ1_9GAMM</name>
<organism evidence="4 5">
    <name type="scientific">Marinobacter profundi</name>
    <dbReference type="NCBI Taxonomy" id="2666256"/>
    <lineage>
        <taxon>Bacteria</taxon>
        <taxon>Pseudomonadati</taxon>
        <taxon>Pseudomonadota</taxon>
        <taxon>Gammaproteobacteria</taxon>
        <taxon>Pseudomonadales</taxon>
        <taxon>Marinobacteraceae</taxon>
        <taxon>Marinobacter</taxon>
    </lineage>
</organism>
<feature type="region of interest" description="Disordered" evidence="1">
    <location>
        <begin position="1"/>
        <end position="26"/>
    </location>
</feature>
<dbReference type="InterPro" id="IPR010707">
    <property type="entry name" value="DUF1285"/>
</dbReference>
<evidence type="ECO:0000256" key="1">
    <source>
        <dbReference type="SAM" id="MobiDB-lite"/>
    </source>
</evidence>
<evidence type="ECO:0008006" key="6">
    <source>
        <dbReference type="Google" id="ProtNLM"/>
    </source>
</evidence>
<sequence>MSQDPNRIADQVTGAQGPGKGLPPLDQWHPELSGDIDIRIARDGVWFYQGEPLGREAIVRLFSTILRREADGEYYLVTPVEKWRIQVEDAPLLAHSLEVEREGERQCLYLTTNTGERLAVGDRHPLVLGQYPGTGEPRPVVAVRHGLEARLVTAAYYDLAGHVVEKSGDNGGVLGVWSNGIFFEIAAGA</sequence>
<reference evidence="4 5" key="1">
    <citation type="submission" date="2017-09" db="EMBL/GenBank/DDBJ databases">
        <title>The draft genome sequences of Marinobacter sp. PWS21.</title>
        <authorList>
            <person name="Cao J."/>
        </authorList>
    </citation>
    <scope>NUCLEOTIDE SEQUENCE [LARGE SCALE GENOMIC DNA]</scope>
    <source>
        <strain evidence="4 5">PWS21</strain>
    </source>
</reference>
<dbReference type="RefSeq" id="WP_099613242.1">
    <property type="nucleotide sequence ID" value="NZ_KZ319368.1"/>
</dbReference>
<dbReference type="Pfam" id="PF21028">
    <property type="entry name" value="DUF1285_C"/>
    <property type="match status" value="1"/>
</dbReference>
<feature type="domain" description="DUF1285" evidence="2">
    <location>
        <begin position="23"/>
        <end position="90"/>
    </location>
</feature>
<dbReference type="PIRSF" id="PIRSF029557">
    <property type="entry name" value="UCP029557"/>
    <property type="match status" value="1"/>
</dbReference>
<gene>
    <name evidence="4" type="ORF">CLH61_03010</name>
</gene>
<evidence type="ECO:0000259" key="2">
    <source>
        <dbReference type="Pfam" id="PF06938"/>
    </source>
</evidence>
<dbReference type="InterPro" id="IPR023361">
    <property type="entry name" value="DUF1285_beta_roll_sf"/>
</dbReference>
<comment type="caution">
    <text evidence="4">The sequence shown here is derived from an EMBL/GenBank/DDBJ whole genome shotgun (WGS) entry which is preliminary data.</text>
</comment>
<evidence type="ECO:0000259" key="3">
    <source>
        <dbReference type="Pfam" id="PF21028"/>
    </source>
</evidence>
<dbReference type="Pfam" id="PF06938">
    <property type="entry name" value="DUF1285_N"/>
    <property type="match status" value="1"/>
</dbReference>
<dbReference type="Gene3D" id="2.30.270.10">
    <property type="entry name" value="duf1285 protein"/>
    <property type="match status" value="1"/>
</dbReference>
<dbReference type="InterPro" id="IPR048342">
    <property type="entry name" value="DUF1285_C"/>
</dbReference>
<dbReference type="InterPro" id="IPR048341">
    <property type="entry name" value="DUF1285_N"/>
</dbReference>
<dbReference type="EMBL" id="NTFH01000004">
    <property type="protein sequence ID" value="PHQ16076.1"/>
    <property type="molecule type" value="Genomic_DNA"/>
</dbReference>
<evidence type="ECO:0000313" key="5">
    <source>
        <dbReference type="Proteomes" id="UP000231409"/>
    </source>
</evidence>
<accession>A0A2G1UNJ1</accession>
<feature type="domain" description="DUF1285" evidence="3">
    <location>
        <begin position="91"/>
        <end position="185"/>
    </location>
</feature>
<evidence type="ECO:0000313" key="4">
    <source>
        <dbReference type="EMBL" id="PHQ16076.1"/>
    </source>
</evidence>
<proteinExistence type="predicted"/>
<dbReference type="Proteomes" id="UP000231409">
    <property type="component" value="Unassembled WGS sequence"/>
</dbReference>
<protein>
    <recommendedName>
        <fullName evidence="6">Proteophosphoglycan</fullName>
    </recommendedName>
</protein>
<keyword evidence="5" id="KW-1185">Reference proteome</keyword>
<dbReference type="Gene3D" id="3.10.540.10">
    <property type="entry name" value="duf1285 like domain"/>
    <property type="match status" value="1"/>
</dbReference>
<dbReference type="AlphaFoldDB" id="A0A2G1UNJ1"/>